<dbReference type="PANTHER" id="PTHR43176:SF3">
    <property type="entry name" value="3-HYDROXYISOBUTYRYL-COA HYDROLASE, MITOCHONDRIAL"/>
    <property type="match status" value="1"/>
</dbReference>
<comment type="catalytic activity">
    <reaction evidence="1">
        <text>3-hydroxy-2-methylpropanoyl-CoA + H2O = 3-hydroxy-2-methylpropanoate + CoA + H(+)</text>
        <dbReference type="Rhea" id="RHEA:20888"/>
        <dbReference type="ChEBI" id="CHEBI:11805"/>
        <dbReference type="ChEBI" id="CHEBI:15377"/>
        <dbReference type="ChEBI" id="CHEBI:15378"/>
        <dbReference type="ChEBI" id="CHEBI:57287"/>
        <dbReference type="ChEBI" id="CHEBI:57340"/>
        <dbReference type="EC" id="3.1.2.4"/>
    </reaction>
</comment>
<evidence type="ECO:0000259" key="4">
    <source>
        <dbReference type="Pfam" id="PF16113"/>
    </source>
</evidence>
<dbReference type="PANTHER" id="PTHR43176">
    <property type="entry name" value="3-HYDROXYISOBUTYRYL-COA HYDROLASE-RELATED"/>
    <property type="match status" value="1"/>
</dbReference>
<feature type="domain" description="Enoyl-CoA hydratase/isomerase" evidence="4">
    <location>
        <begin position="27"/>
        <end position="364"/>
    </location>
</feature>
<sequence>MAAAMTPSKFDALQEVPVLFEEHQFTRTYVMNRPKALNALNEEMIDLMRPKLDLWNYTPGCKIIIGTGKGRAFCAGGDVRAVVKHASEGDASTRAKAAEYFRKEFELDYLLANLRKPYVAVLDGITMGGGLGLSVHAPFRVATENAQFAMPETKIGYAPDVGATYFLPKLDGCIGAYLALTGNTIKGREVYELGLATHFVPSERIPKLLERLAQLNPPDFDAVNAAIEEYAADDYSALSTDLVGEKRRMLDKVFGQETVELIVEELRGLRKREDSIAAWAVTTLEELELRSPTALKVALEAYRAGKGGLTLREALLVELRFATAFCNGASPDFITGVKAVLEDKIKGRPTWEPSTLKEVTADDIWTRFFSPTSPFTKTMPKMDLDFVEPLNPPRDVMHFALPSEKEIGRVIRGEEKDSGAFAVTAEDVVRWFADKSPGKPGVAAKVREVLERKARTKKDGYLQWIH</sequence>
<evidence type="ECO:0000256" key="1">
    <source>
        <dbReference type="ARBA" id="ARBA00001709"/>
    </source>
</evidence>
<name>M5FT59_DACPD</name>
<dbReference type="Gene3D" id="3.90.226.10">
    <property type="entry name" value="2-enoyl-CoA Hydratase, Chain A, domain 1"/>
    <property type="match status" value="1"/>
</dbReference>
<dbReference type="OMA" id="EVFTMEY"/>
<dbReference type="GO" id="GO:0006574">
    <property type="term" value="P:L-valine catabolic process"/>
    <property type="evidence" value="ECO:0007669"/>
    <property type="project" value="TreeGrafter"/>
</dbReference>
<dbReference type="InterPro" id="IPR032259">
    <property type="entry name" value="HIBYL-CoA-H"/>
</dbReference>
<evidence type="ECO:0000256" key="2">
    <source>
        <dbReference type="ARBA" id="ARBA00011915"/>
    </source>
</evidence>
<dbReference type="Pfam" id="PF16113">
    <property type="entry name" value="ECH_2"/>
    <property type="match status" value="1"/>
</dbReference>
<dbReference type="EMBL" id="JH795866">
    <property type="protein sequence ID" value="EJU00771.1"/>
    <property type="molecule type" value="Genomic_DNA"/>
</dbReference>
<reference evidence="5 6" key="1">
    <citation type="journal article" date="2012" name="Science">
        <title>The Paleozoic origin of enzymatic lignin decomposition reconstructed from 31 fungal genomes.</title>
        <authorList>
            <person name="Floudas D."/>
            <person name="Binder M."/>
            <person name="Riley R."/>
            <person name="Barry K."/>
            <person name="Blanchette R.A."/>
            <person name="Henrissat B."/>
            <person name="Martinez A.T."/>
            <person name="Otillar R."/>
            <person name="Spatafora J.W."/>
            <person name="Yadav J.S."/>
            <person name="Aerts A."/>
            <person name="Benoit I."/>
            <person name="Boyd A."/>
            <person name="Carlson A."/>
            <person name="Copeland A."/>
            <person name="Coutinho P.M."/>
            <person name="de Vries R.P."/>
            <person name="Ferreira P."/>
            <person name="Findley K."/>
            <person name="Foster B."/>
            <person name="Gaskell J."/>
            <person name="Glotzer D."/>
            <person name="Gorecki P."/>
            <person name="Heitman J."/>
            <person name="Hesse C."/>
            <person name="Hori C."/>
            <person name="Igarashi K."/>
            <person name="Jurgens J.A."/>
            <person name="Kallen N."/>
            <person name="Kersten P."/>
            <person name="Kohler A."/>
            <person name="Kuees U."/>
            <person name="Kumar T.K.A."/>
            <person name="Kuo A."/>
            <person name="LaButti K."/>
            <person name="Larrondo L.F."/>
            <person name="Lindquist E."/>
            <person name="Ling A."/>
            <person name="Lombard V."/>
            <person name="Lucas S."/>
            <person name="Lundell T."/>
            <person name="Martin R."/>
            <person name="McLaughlin D.J."/>
            <person name="Morgenstern I."/>
            <person name="Morin E."/>
            <person name="Murat C."/>
            <person name="Nagy L.G."/>
            <person name="Nolan M."/>
            <person name="Ohm R.A."/>
            <person name="Patyshakuliyeva A."/>
            <person name="Rokas A."/>
            <person name="Ruiz-Duenas F.J."/>
            <person name="Sabat G."/>
            <person name="Salamov A."/>
            <person name="Samejima M."/>
            <person name="Schmutz J."/>
            <person name="Slot J.C."/>
            <person name="St John F."/>
            <person name="Stenlid J."/>
            <person name="Sun H."/>
            <person name="Sun S."/>
            <person name="Syed K."/>
            <person name="Tsang A."/>
            <person name="Wiebenga A."/>
            <person name="Young D."/>
            <person name="Pisabarro A."/>
            <person name="Eastwood D.C."/>
            <person name="Martin F."/>
            <person name="Cullen D."/>
            <person name="Grigoriev I.V."/>
            <person name="Hibbett D.S."/>
        </authorList>
    </citation>
    <scope>NUCLEOTIDE SEQUENCE [LARGE SCALE GENOMIC DNA]</scope>
    <source>
        <strain evidence="5 6">DJM-731 SS1</strain>
    </source>
</reference>
<dbReference type="InterPro" id="IPR018376">
    <property type="entry name" value="Enoyl-CoA_hyd/isom_CS"/>
</dbReference>
<keyword evidence="3" id="KW-0378">Hydrolase</keyword>
<dbReference type="AlphaFoldDB" id="M5FT59"/>
<dbReference type="GO" id="GO:0003860">
    <property type="term" value="F:3-hydroxyisobutyryl-CoA hydrolase activity"/>
    <property type="evidence" value="ECO:0007669"/>
    <property type="project" value="UniProtKB-EC"/>
</dbReference>
<dbReference type="SUPFAM" id="SSF52096">
    <property type="entry name" value="ClpP/crotonase"/>
    <property type="match status" value="1"/>
</dbReference>
<dbReference type="STRING" id="1858805.M5FT59"/>
<dbReference type="GeneID" id="63688162"/>
<dbReference type="HOGENOM" id="CLU_009834_22_0_1"/>
<dbReference type="CDD" id="cd06558">
    <property type="entry name" value="crotonase-like"/>
    <property type="match status" value="1"/>
</dbReference>
<gene>
    <name evidence="5" type="ORF">DACRYDRAFT_23105</name>
</gene>
<evidence type="ECO:0000256" key="3">
    <source>
        <dbReference type="ARBA" id="ARBA00022801"/>
    </source>
</evidence>
<dbReference type="PROSITE" id="PS00166">
    <property type="entry name" value="ENOYL_COA_HYDRATASE"/>
    <property type="match status" value="1"/>
</dbReference>
<dbReference type="GO" id="GO:0005739">
    <property type="term" value="C:mitochondrion"/>
    <property type="evidence" value="ECO:0007669"/>
    <property type="project" value="TreeGrafter"/>
</dbReference>
<keyword evidence="6" id="KW-1185">Reference proteome</keyword>
<dbReference type="RefSeq" id="XP_040627668.1">
    <property type="nucleotide sequence ID" value="XM_040773100.1"/>
</dbReference>
<protein>
    <recommendedName>
        <fullName evidence="2">3-hydroxyisobutyryl-CoA hydrolase</fullName>
        <ecNumber evidence="2">3.1.2.4</ecNumber>
    </recommendedName>
</protein>
<dbReference type="OrthoDB" id="1737613at2759"/>
<dbReference type="InterPro" id="IPR029045">
    <property type="entry name" value="ClpP/crotonase-like_dom_sf"/>
</dbReference>
<evidence type="ECO:0000313" key="6">
    <source>
        <dbReference type="Proteomes" id="UP000030653"/>
    </source>
</evidence>
<evidence type="ECO:0000313" key="5">
    <source>
        <dbReference type="EMBL" id="EJU00771.1"/>
    </source>
</evidence>
<dbReference type="InterPro" id="IPR045004">
    <property type="entry name" value="ECH_dom"/>
</dbReference>
<dbReference type="Proteomes" id="UP000030653">
    <property type="component" value="Unassembled WGS sequence"/>
</dbReference>
<dbReference type="NCBIfam" id="NF004127">
    <property type="entry name" value="PRK05617.1"/>
    <property type="match status" value="1"/>
</dbReference>
<accession>M5FT59</accession>
<organism evidence="5 6">
    <name type="scientific">Dacryopinax primogenitus (strain DJM 731)</name>
    <name type="common">Brown rot fungus</name>
    <dbReference type="NCBI Taxonomy" id="1858805"/>
    <lineage>
        <taxon>Eukaryota</taxon>
        <taxon>Fungi</taxon>
        <taxon>Dikarya</taxon>
        <taxon>Basidiomycota</taxon>
        <taxon>Agaricomycotina</taxon>
        <taxon>Dacrymycetes</taxon>
        <taxon>Dacrymycetales</taxon>
        <taxon>Dacrymycetaceae</taxon>
        <taxon>Dacryopinax</taxon>
    </lineage>
</organism>
<dbReference type="EC" id="3.1.2.4" evidence="2"/>
<proteinExistence type="predicted"/>